<feature type="region of interest" description="Disordered" evidence="7">
    <location>
        <begin position="344"/>
        <end position="365"/>
    </location>
</feature>
<dbReference type="OMA" id="CVYDMLA"/>
<dbReference type="SUPFAM" id="SSF48452">
    <property type="entry name" value="TPR-like"/>
    <property type="match status" value="2"/>
</dbReference>
<dbReference type="OrthoDB" id="5986190at2759"/>
<dbReference type="Proteomes" id="UP000494040">
    <property type="component" value="Unassembled WGS sequence"/>
</dbReference>
<dbReference type="SMART" id="SM00028">
    <property type="entry name" value="TPR"/>
    <property type="match status" value="6"/>
</dbReference>
<dbReference type="EnsemblMetazoa" id="XM_014398010.2">
    <property type="protein sequence ID" value="XP_014253496.1"/>
    <property type="gene ID" value="LOC106668863"/>
</dbReference>
<protein>
    <submittedName>
        <fullName evidence="8">Uncharacterized protein</fullName>
    </submittedName>
</protein>
<dbReference type="Gene3D" id="1.25.40.10">
    <property type="entry name" value="Tetratricopeptide repeat domain"/>
    <property type="match status" value="2"/>
</dbReference>
<dbReference type="PANTHER" id="PTHR13143">
    <property type="entry name" value="TETRATRICOPEPTIDE REPEAT PROTEIN 19"/>
    <property type="match status" value="1"/>
</dbReference>
<keyword evidence="3" id="KW-0677">Repeat</keyword>
<dbReference type="GO" id="GO:0034551">
    <property type="term" value="P:mitochondrial respiratory chain complex III assembly"/>
    <property type="evidence" value="ECO:0007669"/>
    <property type="project" value="InterPro"/>
</dbReference>
<sequence>MTLCFATKKIRALIFKQFQRLRFSYFASPSNQRTMITHGNGQIRKLPIPQILCFISSFLRSDDKQNPYSKRNSISYYIALAEEAIAKGDLSQAECYLNSALDVCDSTSTVGVSCVYDMLATLAFKQGDAAKAANIINNAISKLKKNNVPQDDNSIIDFNLKLARLHQARGDYNQAEITFKNCLVVQKKKYDIGKRDEETIKLWINVLFWYGHYLKLLGRHQEASHCFLNAYTLSANVSKIDSKQVMVMLYNLGELAFEMDNYDEALRYLLNAVVIGRAVNSSELNAYFNKIGLIYMHKGLYTEAKKWCENGFHSSKRWADKDVKKEAMDCLRKIRILCNKPRVGTKGDAQAQPKTKPGVENPSFM</sequence>
<keyword evidence="4" id="KW-0802">TPR repeat</keyword>
<keyword evidence="9" id="KW-1185">Reference proteome</keyword>
<evidence type="ECO:0000313" key="8">
    <source>
        <dbReference type="EnsemblMetazoa" id="XP_014253496.1"/>
    </source>
</evidence>
<reference evidence="8" key="1">
    <citation type="submission" date="2022-01" db="UniProtKB">
        <authorList>
            <consortium name="EnsemblMetazoa"/>
        </authorList>
    </citation>
    <scope>IDENTIFICATION</scope>
</reference>
<dbReference type="Pfam" id="PF13424">
    <property type="entry name" value="TPR_12"/>
    <property type="match status" value="1"/>
</dbReference>
<dbReference type="GO" id="GO:0005743">
    <property type="term" value="C:mitochondrial inner membrane"/>
    <property type="evidence" value="ECO:0007669"/>
    <property type="project" value="TreeGrafter"/>
</dbReference>
<comment type="subcellular location">
    <subcellularLocation>
        <location evidence="1">Mitochondrion</location>
    </subcellularLocation>
</comment>
<evidence type="ECO:0000256" key="7">
    <source>
        <dbReference type="SAM" id="MobiDB-lite"/>
    </source>
</evidence>
<dbReference type="GeneID" id="106668863"/>
<evidence type="ECO:0000256" key="3">
    <source>
        <dbReference type="ARBA" id="ARBA00022737"/>
    </source>
</evidence>
<dbReference type="KEGG" id="clec:106668863"/>
<dbReference type="InterPro" id="IPR011990">
    <property type="entry name" value="TPR-like_helical_dom_sf"/>
</dbReference>
<dbReference type="InterPro" id="IPR040395">
    <property type="entry name" value="TTC19"/>
</dbReference>
<evidence type="ECO:0000256" key="6">
    <source>
        <dbReference type="ARBA" id="ARBA00023128"/>
    </source>
</evidence>
<dbReference type="InterPro" id="IPR019734">
    <property type="entry name" value="TPR_rpt"/>
</dbReference>
<dbReference type="RefSeq" id="XP_014253496.1">
    <property type="nucleotide sequence ID" value="XM_014398010.2"/>
</dbReference>
<comment type="similarity">
    <text evidence="2">Belongs to the TTC19 family.</text>
</comment>
<evidence type="ECO:0000256" key="4">
    <source>
        <dbReference type="ARBA" id="ARBA00022803"/>
    </source>
</evidence>
<organism evidence="8 9">
    <name type="scientific">Cimex lectularius</name>
    <name type="common">Bed bug</name>
    <name type="synonym">Acanthia lectularia</name>
    <dbReference type="NCBI Taxonomy" id="79782"/>
    <lineage>
        <taxon>Eukaryota</taxon>
        <taxon>Metazoa</taxon>
        <taxon>Ecdysozoa</taxon>
        <taxon>Arthropoda</taxon>
        <taxon>Hexapoda</taxon>
        <taxon>Insecta</taxon>
        <taxon>Pterygota</taxon>
        <taxon>Neoptera</taxon>
        <taxon>Paraneoptera</taxon>
        <taxon>Hemiptera</taxon>
        <taxon>Heteroptera</taxon>
        <taxon>Panheteroptera</taxon>
        <taxon>Cimicomorpha</taxon>
        <taxon>Cimicidae</taxon>
        <taxon>Cimex</taxon>
    </lineage>
</organism>
<dbReference type="PANTHER" id="PTHR13143:SF6">
    <property type="entry name" value="TETRATRICOPEPTIDE REPEAT PROTEIN 19, MITOCHONDRIAL"/>
    <property type="match status" value="1"/>
</dbReference>
<evidence type="ECO:0000256" key="1">
    <source>
        <dbReference type="ARBA" id="ARBA00004173"/>
    </source>
</evidence>
<evidence type="ECO:0000313" key="9">
    <source>
        <dbReference type="Proteomes" id="UP000494040"/>
    </source>
</evidence>
<keyword evidence="5" id="KW-0809">Transit peptide</keyword>
<dbReference type="AlphaFoldDB" id="A0A8I6TJ07"/>
<keyword evidence="6" id="KW-0496">Mitochondrion</keyword>
<evidence type="ECO:0000256" key="5">
    <source>
        <dbReference type="ARBA" id="ARBA00022946"/>
    </source>
</evidence>
<evidence type="ECO:0000256" key="2">
    <source>
        <dbReference type="ARBA" id="ARBA00008219"/>
    </source>
</evidence>
<name>A0A8I6TJ07_CIMLE</name>
<proteinExistence type="inferred from homology"/>
<accession>A0A8I6TJ07</accession>